<protein>
    <submittedName>
        <fullName evidence="2">Uncharacterized protein</fullName>
    </submittedName>
</protein>
<feature type="region of interest" description="Disordered" evidence="1">
    <location>
        <begin position="158"/>
        <end position="191"/>
    </location>
</feature>
<comment type="caution">
    <text evidence="2">The sequence shown here is derived from an EMBL/GenBank/DDBJ whole genome shotgun (WGS) entry which is preliminary data.</text>
</comment>
<gene>
    <name evidence="2" type="ORF">Rsub_08489</name>
</gene>
<accession>A0A2V0P7R1</accession>
<feature type="compositionally biased region" description="Low complexity" evidence="1">
    <location>
        <begin position="159"/>
        <end position="173"/>
    </location>
</feature>
<feature type="region of interest" description="Disordered" evidence="1">
    <location>
        <begin position="241"/>
        <end position="272"/>
    </location>
</feature>
<evidence type="ECO:0000256" key="1">
    <source>
        <dbReference type="SAM" id="MobiDB-lite"/>
    </source>
</evidence>
<feature type="compositionally biased region" description="Pro residues" evidence="1">
    <location>
        <begin position="174"/>
        <end position="185"/>
    </location>
</feature>
<dbReference type="OrthoDB" id="10574351at2759"/>
<proteinExistence type="predicted"/>
<dbReference type="AlphaFoldDB" id="A0A2V0P7R1"/>
<keyword evidence="3" id="KW-1185">Reference proteome</keyword>
<sequence>MAAVAAAQSPPGDVLAELLDKMGARARDVVAYTAACKELFAGGARRRRALVFARHGLRVRLRGARAAIGERQLFVLRTTGRADLAPRGAAIDGITLRLERAPHGLQDLLAATQKALTAVEAQSLVAPRRVARVRQDVAHVGTLACLLAWRAGARERMRQQAAEAEEQQQQQPHWLPPMPPTPPQQRPAVSRGVQTEGVPSLGEVRQLVAAFRALADSANPSTRLCEASLNLLDFFLAREAPRAGGVGGGDGGGAWGGEGWEEAEAEDPLSDG</sequence>
<dbReference type="InParanoid" id="A0A2V0P7R1"/>
<name>A0A2V0P7R1_9CHLO</name>
<dbReference type="Proteomes" id="UP000247498">
    <property type="component" value="Unassembled WGS sequence"/>
</dbReference>
<feature type="compositionally biased region" description="Gly residues" evidence="1">
    <location>
        <begin position="244"/>
        <end position="258"/>
    </location>
</feature>
<dbReference type="EMBL" id="BDRX01000071">
    <property type="protein sequence ID" value="GBF95898.1"/>
    <property type="molecule type" value="Genomic_DNA"/>
</dbReference>
<evidence type="ECO:0000313" key="2">
    <source>
        <dbReference type="EMBL" id="GBF95898.1"/>
    </source>
</evidence>
<organism evidence="2 3">
    <name type="scientific">Raphidocelis subcapitata</name>
    <dbReference type="NCBI Taxonomy" id="307507"/>
    <lineage>
        <taxon>Eukaryota</taxon>
        <taxon>Viridiplantae</taxon>
        <taxon>Chlorophyta</taxon>
        <taxon>core chlorophytes</taxon>
        <taxon>Chlorophyceae</taxon>
        <taxon>CS clade</taxon>
        <taxon>Sphaeropleales</taxon>
        <taxon>Selenastraceae</taxon>
        <taxon>Raphidocelis</taxon>
    </lineage>
</organism>
<evidence type="ECO:0000313" key="3">
    <source>
        <dbReference type="Proteomes" id="UP000247498"/>
    </source>
</evidence>
<reference evidence="2 3" key="1">
    <citation type="journal article" date="2018" name="Sci. Rep.">
        <title>Raphidocelis subcapitata (=Pseudokirchneriella subcapitata) provides an insight into genome evolution and environmental adaptations in the Sphaeropleales.</title>
        <authorList>
            <person name="Suzuki S."/>
            <person name="Yamaguchi H."/>
            <person name="Nakajima N."/>
            <person name="Kawachi M."/>
        </authorList>
    </citation>
    <scope>NUCLEOTIDE SEQUENCE [LARGE SCALE GENOMIC DNA]</scope>
    <source>
        <strain evidence="2 3">NIES-35</strain>
    </source>
</reference>
<feature type="compositionally biased region" description="Acidic residues" evidence="1">
    <location>
        <begin position="259"/>
        <end position="272"/>
    </location>
</feature>